<dbReference type="Pfam" id="PF05685">
    <property type="entry name" value="Uma2"/>
    <property type="match status" value="1"/>
</dbReference>
<sequence length="197" mass="23052">MQIQTPKKHYTPEEYLQLEETSEFKHEYYDGEIVSMAGGTTNHNEISLNFCTNFKFNMRGKNYKIYMGDVRLWISRYRIYTYPDAMVIEGEPIYEGNSTTTVTNPQVIVEVLSKSTQSHDKTDKFRFYRSISNFKEYIIVNQYEYLVEHYAKNANNQWVLTEYESLDAVLSLQTVDFAISLSDIYEGVNLSTVGEEI</sequence>
<reference evidence="2 3" key="1">
    <citation type="journal article" date="2020" name="ISME J.">
        <title>Comparative genomics reveals insights into cyanobacterial evolution and habitat adaptation.</title>
        <authorList>
            <person name="Chen M.Y."/>
            <person name="Teng W.K."/>
            <person name="Zhao L."/>
            <person name="Hu C.X."/>
            <person name="Zhou Y.K."/>
            <person name="Han B.P."/>
            <person name="Song L.R."/>
            <person name="Shu W.S."/>
        </authorList>
    </citation>
    <scope>NUCLEOTIDE SEQUENCE [LARGE SCALE GENOMIC DNA]</scope>
    <source>
        <strain evidence="2 3">FACHB-130</strain>
    </source>
</reference>
<feature type="domain" description="Putative restriction endonuclease" evidence="1">
    <location>
        <begin position="12"/>
        <end position="175"/>
    </location>
</feature>
<keyword evidence="2" id="KW-0255">Endonuclease</keyword>
<name>A0ABR8G5P0_9NOSO</name>
<keyword evidence="3" id="KW-1185">Reference proteome</keyword>
<dbReference type="PANTHER" id="PTHR36558">
    <property type="entry name" value="GLR1098 PROTEIN"/>
    <property type="match status" value="1"/>
</dbReference>
<gene>
    <name evidence="2" type="ORF">H6G74_30330</name>
</gene>
<keyword evidence="2" id="KW-0378">Hydrolase</keyword>
<dbReference type="CDD" id="cd06260">
    <property type="entry name" value="DUF820-like"/>
    <property type="match status" value="1"/>
</dbReference>
<organism evidence="2 3">
    <name type="scientific">Nostoc spongiaeforme FACHB-130</name>
    <dbReference type="NCBI Taxonomy" id="1357510"/>
    <lineage>
        <taxon>Bacteria</taxon>
        <taxon>Bacillati</taxon>
        <taxon>Cyanobacteriota</taxon>
        <taxon>Cyanophyceae</taxon>
        <taxon>Nostocales</taxon>
        <taxon>Nostocaceae</taxon>
        <taxon>Nostoc</taxon>
    </lineage>
</organism>
<dbReference type="Proteomes" id="UP000603457">
    <property type="component" value="Unassembled WGS sequence"/>
</dbReference>
<evidence type="ECO:0000313" key="2">
    <source>
        <dbReference type="EMBL" id="MBD2598562.1"/>
    </source>
</evidence>
<protein>
    <submittedName>
        <fullName evidence="2">Uma2 family endonuclease</fullName>
    </submittedName>
</protein>
<dbReference type="PANTHER" id="PTHR36558:SF1">
    <property type="entry name" value="RESTRICTION ENDONUCLEASE DOMAIN-CONTAINING PROTEIN-RELATED"/>
    <property type="match status" value="1"/>
</dbReference>
<dbReference type="RefSeq" id="WP_190971197.1">
    <property type="nucleotide sequence ID" value="NZ_JACJTB010000082.1"/>
</dbReference>
<dbReference type="InterPro" id="IPR011335">
    <property type="entry name" value="Restrct_endonuc-II-like"/>
</dbReference>
<evidence type="ECO:0000259" key="1">
    <source>
        <dbReference type="Pfam" id="PF05685"/>
    </source>
</evidence>
<evidence type="ECO:0000313" key="3">
    <source>
        <dbReference type="Proteomes" id="UP000603457"/>
    </source>
</evidence>
<dbReference type="InterPro" id="IPR012296">
    <property type="entry name" value="Nuclease_put_TT1808"/>
</dbReference>
<dbReference type="InterPro" id="IPR008538">
    <property type="entry name" value="Uma2"/>
</dbReference>
<accession>A0ABR8G5P0</accession>
<dbReference type="Gene3D" id="3.90.1570.10">
    <property type="entry name" value="tt1808, chain A"/>
    <property type="match status" value="1"/>
</dbReference>
<keyword evidence="2" id="KW-0540">Nuclease</keyword>
<proteinExistence type="predicted"/>
<comment type="caution">
    <text evidence="2">The sequence shown here is derived from an EMBL/GenBank/DDBJ whole genome shotgun (WGS) entry which is preliminary data.</text>
</comment>
<dbReference type="SUPFAM" id="SSF52980">
    <property type="entry name" value="Restriction endonuclease-like"/>
    <property type="match status" value="1"/>
</dbReference>
<dbReference type="EMBL" id="JACJTB010000082">
    <property type="protein sequence ID" value="MBD2598562.1"/>
    <property type="molecule type" value="Genomic_DNA"/>
</dbReference>
<dbReference type="GO" id="GO:0004519">
    <property type="term" value="F:endonuclease activity"/>
    <property type="evidence" value="ECO:0007669"/>
    <property type="project" value="UniProtKB-KW"/>
</dbReference>